<protein>
    <recommendedName>
        <fullName evidence="4">Transmembrane protein</fullName>
    </recommendedName>
</protein>
<accession>A0ABR4NE41</accession>
<comment type="caution">
    <text evidence="2">The sequence shown here is derived from an EMBL/GenBank/DDBJ whole genome shotgun (WGS) entry which is preliminary data.</text>
</comment>
<keyword evidence="1" id="KW-1133">Transmembrane helix</keyword>
<evidence type="ECO:0008006" key="4">
    <source>
        <dbReference type="Google" id="ProtNLM"/>
    </source>
</evidence>
<keyword evidence="1" id="KW-0812">Transmembrane</keyword>
<reference evidence="2 3" key="1">
    <citation type="submission" date="2023-09" db="EMBL/GenBank/DDBJ databases">
        <title>Pangenome analysis of Batrachochytrium dendrobatidis and related Chytrids.</title>
        <authorList>
            <person name="Yacoub M.N."/>
            <person name="Stajich J.E."/>
            <person name="James T.Y."/>
        </authorList>
    </citation>
    <scope>NUCLEOTIDE SEQUENCE [LARGE SCALE GENOMIC DNA]</scope>
    <source>
        <strain evidence="2 3">JEL0888</strain>
    </source>
</reference>
<dbReference type="EMBL" id="JADGIZ020000009">
    <property type="protein sequence ID" value="KAL2917785.1"/>
    <property type="molecule type" value="Genomic_DNA"/>
</dbReference>
<evidence type="ECO:0000313" key="3">
    <source>
        <dbReference type="Proteomes" id="UP001527925"/>
    </source>
</evidence>
<evidence type="ECO:0000313" key="2">
    <source>
        <dbReference type="EMBL" id="KAL2917785.1"/>
    </source>
</evidence>
<keyword evidence="3" id="KW-1185">Reference proteome</keyword>
<organism evidence="2 3">
    <name type="scientific">Polyrhizophydium stewartii</name>
    <dbReference type="NCBI Taxonomy" id="2732419"/>
    <lineage>
        <taxon>Eukaryota</taxon>
        <taxon>Fungi</taxon>
        <taxon>Fungi incertae sedis</taxon>
        <taxon>Chytridiomycota</taxon>
        <taxon>Chytridiomycota incertae sedis</taxon>
        <taxon>Chytridiomycetes</taxon>
        <taxon>Rhizophydiales</taxon>
        <taxon>Rhizophydiales incertae sedis</taxon>
        <taxon>Polyrhizophydium</taxon>
    </lineage>
</organism>
<name>A0ABR4NE41_9FUNG</name>
<evidence type="ECO:0000256" key="1">
    <source>
        <dbReference type="SAM" id="Phobius"/>
    </source>
</evidence>
<dbReference type="Proteomes" id="UP001527925">
    <property type="component" value="Unassembled WGS sequence"/>
</dbReference>
<proteinExistence type="predicted"/>
<gene>
    <name evidence="2" type="ORF">HK105_202658</name>
</gene>
<keyword evidence="1" id="KW-0472">Membrane</keyword>
<feature type="transmembrane region" description="Helical" evidence="1">
    <location>
        <begin position="44"/>
        <end position="66"/>
    </location>
</feature>
<sequence length="76" mass="7823">MVMAAAAAVFAVYVLALGLPRKVAVGSTWVSQDEVDATLAPRAFLLVVVLLAGIAGVACVGVFYIAMPVYAIKPSE</sequence>